<reference evidence="2 3" key="1">
    <citation type="journal article" date="2012" name="Proc. Natl. Acad. Sci. U.S.A.">
        <title>Comparative genomics of Ceriporiopsis subvermispora and Phanerochaete chrysosporium provide insight into selective ligninolysis.</title>
        <authorList>
            <person name="Fernandez-Fueyo E."/>
            <person name="Ruiz-Duenas F.J."/>
            <person name="Ferreira P."/>
            <person name="Floudas D."/>
            <person name="Hibbett D.S."/>
            <person name="Canessa P."/>
            <person name="Larrondo L.F."/>
            <person name="James T.Y."/>
            <person name="Seelenfreund D."/>
            <person name="Lobos S."/>
            <person name="Polanco R."/>
            <person name="Tello M."/>
            <person name="Honda Y."/>
            <person name="Watanabe T."/>
            <person name="Watanabe T."/>
            <person name="Ryu J.S."/>
            <person name="Kubicek C.P."/>
            <person name="Schmoll M."/>
            <person name="Gaskell J."/>
            <person name="Hammel K.E."/>
            <person name="St John F.J."/>
            <person name="Vanden Wymelenberg A."/>
            <person name="Sabat G."/>
            <person name="Splinter BonDurant S."/>
            <person name="Syed K."/>
            <person name="Yadav J.S."/>
            <person name="Doddapaneni H."/>
            <person name="Subramanian V."/>
            <person name="Lavin J.L."/>
            <person name="Oguiza J.A."/>
            <person name="Perez G."/>
            <person name="Pisabarro A.G."/>
            <person name="Ramirez L."/>
            <person name="Santoyo F."/>
            <person name="Master E."/>
            <person name="Coutinho P.M."/>
            <person name="Henrissat B."/>
            <person name="Lombard V."/>
            <person name="Magnuson J.K."/>
            <person name="Kuees U."/>
            <person name="Hori C."/>
            <person name="Igarashi K."/>
            <person name="Samejima M."/>
            <person name="Held B.W."/>
            <person name="Barry K.W."/>
            <person name="LaButti K.M."/>
            <person name="Lapidus A."/>
            <person name="Lindquist E.A."/>
            <person name="Lucas S.M."/>
            <person name="Riley R."/>
            <person name="Salamov A.A."/>
            <person name="Hoffmeister D."/>
            <person name="Schwenk D."/>
            <person name="Hadar Y."/>
            <person name="Yarden O."/>
            <person name="de Vries R.P."/>
            <person name="Wiebenga A."/>
            <person name="Stenlid J."/>
            <person name="Eastwood D."/>
            <person name="Grigoriev I.V."/>
            <person name="Berka R.M."/>
            <person name="Blanchette R.A."/>
            <person name="Kersten P."/>
            <person name="Martinez A.T."/>
            <person name="Vicuna R."/>
            <person name="Cullen D."/>
        </authorList>
    </citation>
    <scope>NUCLEOTIDE SEQUENCE [LARGE SCALE GENOMIC DNA]</scope>
    <source>
        <strain evidence="2 3">B</strain>
    </source>
</reference>
<name>M2PBI7_CERS8</name>
<dbReference type="Proteomes" id="UP000016930">
    <property type="component" value="Unassembled WGS sequence"/>
</dbReference>
<accession>M2PBI7</accession>
<dbReference type="EMBL" id="KB445808">
    <property type="protein sequence ID" value="EMD32909.1"/>
    <property type="molecule type" value="Genomic_DNA"/>
</dbReference>
<sequence length="176" mass="19281">MGDNIQTVSSDESDLLQSRASLKPSAGVEPEDRADEKTYGPLCELHFELEDCLCKLVASLVLMSWKGTVVQMDPSFFNLISLVQGASNMLTVMTNSMIYPDSPVVFDPASMTLMFPLDTFGPKSVSNLLDDILCYLTELTAELGIMPITFLSDCAKKYVNVPEDTSKPPSTPEIDI</sequence>
<protein>
    <submittedName>
        <fullName evidence="2">Uncharacterized protein</fullName>
    </submittedName>
</protein>
<organism evidence="2 3">
    <name type="scientific">Ceriporiopsis subvermispora (strain B)</name>
    <name type="common">White-rot fungus</name>
    <name type="synonym">Gelatoporia subvermispora</name>
    <dbReference type="NCBI Taxonomy" id="914234"/>
    <lineage>
        <taxon>Eukaryota</taxon>
        <taxon>Fungi</taxon>
        <taxon>Dikarya</taxon>
        <taxon>Basidiomycota</taxon>
        <taxon>Agaricomycotina</taxon>
        <taxon>Agaricomycetes</taxon>
        <taxon>Polyporales</taxon>
        <taxon>Gelatoporiaceae</taxon>
        <taxon>Gelatoporia</taxon>
    </lineage>
</organism>
<evidence type="ECO:0000256" key="1">
    <source>
        <dbReference type="SAM" id="MobiDB-lite"/>
    </source>
</evidence>
<evidence type="ECO:0000313" key="3">
    <source>
        <dbReference type="Proteomes" id="UP000016930"/>
    </source>
</evidence>
<dbReference type="OrthoDB" id="10505212at2759"/>
<evidence type="ECO:0000313" key="2">
    <source>
        <dbReference type="EMBL" id="EMD32909.1"/>
    </source>
</evidence>
<dbReference type="HOGENOM" id="CLU_1524956_0_0_1"/>
<proteinExistence type="predicted"/>
<dbReference type="AlphaFoldDB" id="M2PBI7"/>
<feature type="region of interest" description="Disordered" evidence="1">
    <location>
        <begin position="1"/>
        <end position="34"/>
    </location>
</feature>
<gene>
    <name evidence="2" type="ORF">CERSUDRAFT_76977</name>
</gene>
<keyword evidence="3" id="KW-1185">Reference proteome</keyword>
<feature type="compositionally biased region" description="Polar residues" evidence="1">
    <location>
        <begin position="1"/>
        <end position="20"/>
    </location>
</feature>